<protein>
    <submittedName>
        <fullName evidence="2">Uncharacterized protein</fullName>
    </submittedName>
</protein>
<dbReference type="AlphaFoldDB" id="A0A240E6M4"/>
<sequence>MTENTETLNDPVATSTLSDENLTGQPEDKADESSNDAATNGSDSLVVADETNQSEDTSPSNSTTAEAANSIDMKAVSAEKTTTKRKYTKKETSKTTTDKTALTTSKPTENIVEVVPQDEIKQDTTVTKSSDLSIKVTNSGSMTVVEPMTCTSIKPGETVTIEANSRTYYDQIRKNLAQLQAFGRKLEF</sequence>
<keyword evidence="3" id="KW-1185">Reference proteome</keyword>
<gene>
    <name evidence="2" type="ORF">SAMN05421731_102387</name>
</gene>
<reference evidence="3" key="1">
    <citation type="submission" date="2016-09" db="EMBL/GenBank/DDBJ databases">
        <authorList>
            <person name="Varghese N."/>
            <person name="Submissions S."/>
        </authorList>
    </citation>
    <scope>NUCLEOTIDE SEQUENCE [LARGE SCALE GENOMIC DNA]</scope>
    <source>
        <strain evidence="3">ANC 4466</strain>
    </source>
</reference>
<feature type="compositionally biased region" description="Polar residues" evidence="1">
    <location>
        <begin position="50"/>
        <end position="67"/>
    </location>
</feature>
<dbReference type="Proteomes" id="UP000219042">
    <property type="component" value="Unassembled WGS sequence"/>
</dbReference>
<dbReference type="EMBL" id="OANT01000002">
    <property type="protein sequence ID" value="SNX44226.1"/>
    <property type="molecule type" value="Genomic_DNA"/>
</dbReference>
<accession>A0A240E6M4</accession>
<dbReference type="RefSeq" id="WP_097078471.1">
    <property type="nucleotide sequence ID" value="NZ_BAABHT010000003.1"/>
</dbReference>
<evidence type="ECO:0000256" key="1">
    <source>
        <dbReference type="SAM" id="MobiDB-lite"/>
    </source>
</evidence>
<evidence type="ECO:0000313" key="3">
    <source>
        <dbReference type="Proteomes" id="UP000219042"/>
    </source>
</evidence>
<proteinExistence type="predicted"/>
<organism evidence="2 3">
    <name type="scientific">Acinetobacter puyangensis</name>
    <dbReference type="NCBI Taxonomy" id="1096779"/>
    <lineage>
        <taxon>Bacteria</taxon>
        <taxon>Pseudomonadati</taxon>
        <taxon>Pseudomonadota</taxon>
        <taxon>Gammaproteobacteria</taxon>
        <taxon>Moraxellales</taxon>
        <taxon>Moraxellaceae</taxon>
        <taxon>Acinetobacter</taxon>
    </lineage>
</organism>
<name>A0A240E6M4_9GAMM</name>
<dbReference type="OrthoDB" id="10020041at2"/>
<feature type="compositionally biased region" description="Polar residues" evidence="1">
    <location>
        <begin position="1"/>
        <end position="24"/>
    </location>
</feature>
<evidence type="ECO:0000313" key="2">
    <source>
        <dbReference type="EMBL" id="SNX44226.1"/>
    </source>
</evidence>
<feature type="region of interest" description="Disordered" evidence="1">
    <location>
        <begin position="1"/>
        <end position="104"/>
    </location>
</feature>